<dbReference type="HAMAP" id="MF_00372">
    <property type="entry name" value="HutI"/>
    <property type="match status" value="1"/>
</dbReference>
<protein>
    <recommendedName>
        <fullName evidence="2">imidazolonepropionase</fullName>
        <ecNumber evidence="2">3.5.2.7</ecNumber>
    </recommendedName>
</protein>
<evidence type="ECO:0000256" key="6">
    <source>
        <dbReference type="ARBA" id="ARBA00022833"/>
    </source>
</evidence>
<dbReference type="Gene3D" id="3.20.20.140">
    <property type="entry name" value="Metal-dependent hydrolases"/>
    <property type="match status" value="1"/>
</dbReference>
<dbReference type="InterPro" id="IPR006680">
    <property type="entry name" value="Amidohydro-rel"/>
</dbReference>
<dbReference type="InterPro" id="IPR005920">
    <property type="entry name" value="HutI"/>
</dbReference>
<dbReference type="GO" id="GO:0005737">
    <property type="term" value="C:cytoplasm"/>
    <property type="evidence" value="ECO:0007669"/>
    <property type="project" value="InterPro"/>
</dbReference>
<keyword evidence="5" id="KW-0369">Histidine metabolism</keyword>
<comment type="pathway">
    <text evidence="1">Amino-acid degradation.</text>
</comment>
<sequence>MLVVTGISTLVTNDASLERGKLGIINNAAIVVGDDKKIAWTGEAINLPSEFVGTAINVGGRAIVPGFVDSHTHLIFGGDRANEFEARMSGKTYSAGGIRTTMSATRAATTESLTNNARRLADEALNTGTTTLEIKSGYGLSVTDEARSLQVASTITTETTFLGAHVVPPESEIDEYTDLVCGGMIKHCAPNAKWIDVFCDRGAFDVDHARAILSAGAKAGLGLRIHANQLQHGGGIQLGVELGVASCDHCTHMNDADISALADTNGQTVATLLPTAELCTRSKFPDARRLLDAGITIALASDCNPGSSYTTSIPLVISLAVLNMNMSCDEALWSATAGGAAALRRTDIGSLHIGAQADFALLNSSSYVHLAYRPGVKLVDAVVRNGECVAGALA</sequence>
<dbReference type="GO" id="GO:0050480">
    <property type="term" value="F:imidazolonepropionase activity"/>
    <property type="evidence" value="ECO:0007669"/>
    <property type="project" value="UniProtKB-EC"/>
</dbReference>
<dbReference type="PANTHER" id="PTHR42752:SF1">
    <property type="entry name" value="IMIDAZOLONEPROPIONASE-RELATED"/>
    <property type="match status" value="1"/>
</dbReference>
<dbReference type="InterPro" id="IPR032466">
    <property type="entry name" value="Metal_Hydrolase"/>
</dbReference>
<dbReference type="SUPFAM" id="SSF51556">
    <property type="entry name" value="Metallo-dependent hydrolases"/>
    <property type="match status" value="1"/>
</dbReference>
<dbReference type="InterPro" id="IPR011059">
    <property type="entry name" value="Metal-dep_hydrolase_composite"/>
</dbReference>
<keyword evidence="4" id="KW-0378">Hydrolase</keyword>
<evidence type="ECO:0000256" key="4">
    <source>
        <dbReference type="ARBA" id="ARBA00022801"/>
    </source>
</evidence>
<feature type="domain" description="Amidohydrolase-related" evidence="8">
    <location>
        <begin position="63"/>
        <end position="386"/>
    </location>
</feature>
<dbReference type="Gene3D" id="2.30.40.10">
    <property type="entry name" value="Urease, subunit C, domain 1"/>
    <property type="match status" value="1"/>
</dbReference>
<name>A0A6J6BIX3_9ZZZZ</name>
<dbReference type="SUPFAM" id="SSF51338">
    <property type="entry name" value="Composite domain of metallo-dependent hydrolases"/>
    <property type="match status" value="1"/>
</dbReference>
<keyword evidence="7" id="KW-0408">Iron</keyword>
<dbReference type="PANTHER" id="PTHR42752">
    <property type="entry name" value="IMIDAZOLONEPROPIONASE"/>
    <property type="match status" value="1"/>
</dbReference>
<evidence type="ECO:0000259" key="8">
    <source>
        <dbReference type="Pfam" id="PF01979"/>
    </source>
</evidence>
<evidence type="ECO:0000313" key="9">
    <source>
        <dbReference type="EMBL" id="CAB4539070.1"/>
    </source>
</evidence>
<dbReference type="EC" id="3.5.2.7" evidence="2"/>
<dbReference type="GO" id="GO:0046872">
    <property type="term" value="F:metal ion binding"/>
    <property type="evidence" value="ECO:0007669"/>
    <property type="project" value="UniProtKB-KW"/>
</dbReference>
<evidence type="ECO:0000256" key="2">
    <source>
        <dbReference type="ARBA" id="ARBA00012864"/>
    </source>
</evidence>
<dbReference type="Pfam" id="PF01979">
    <property type="entry name" value="Amidohydro_1"/>
    <property type="match status" value="1"/>
</dbReference>
<keyword evidence="6" id="KW-0862">Zinc</keyword>
<gene>
    <name evidence="9" type="ORF">UFOPK1353_00823</name>
</gene>
<proteinExistence type="inferred from homology"/>
<evidence type="ECO:0000256" key="3">
    <source>
        <dbReference type="ARBA" id="ARBA00022723"/>
    </source>
</evidence>
<organism evidence="9">
    <name type="scientific">freshwater metagenome</name>
    <dbReference type="NCBI Taxonomy" id="449393"/>
    <lineage>
        <taxon>unclassified sequences</taxon>
        <taxon>metagenomes</taxon>
        <taxon>ecological metagenomes</taxon>
    </lineage>
</organism>
<dbReference type="NCBIfam" id="TIGR01224">
    <property type="entry name" value="hutI"/>
    <property type="match status" value="1"/>
</dbReference>
<reference evidence="9" key="1">
    <citation type="submission" date="2020-05" db="EMBL/GenBank/DDBJ databases">
        <authorList>
            <person name="Chiriac C."/>
            <person name="Salcher M."/>
            <person name="Ghai R."/>
            <person name="Kavagutti S V."/>
        </authorList>
    </citation>
    <scope>NUCLEOTIDE SEQUENCE</scope>
</reference>
<dbReference type="EMBL" id="CAEZSE010000135">
    <property type="protein sequence ID" value="CAB4539070.1"/>
    <property type="molecule type" value="Genomic_DNA"/>
</dbReference>
<dbReference type="AlphaFoldDB" id="A0A6J6BIX3"/>
<keyword evidence="3" id="KW-0479">Metal-binding</keyword>
<accession>A0A6J6BIX3</accession>
<evidence type="ECO:0000256" key="7">
    <source>
        <dbReference type="ARBA" id="ARBA00023004"/>
    </source>
</evidence>
<evidence type="ECO:0000256" key="5">
    <source>
        <dbReference type="ARBA" id="ARBA00022808"/>
    </source>
</evidence>
<dbReference type="GO" id="GO:0019556">
    <property type="term" value="P:L-histidine catabolic process to glutamate and formamide"/>
    <property type="evidence" value="ECO:0007669"/>
    <property type="project" value="InterPro"/>
</dbReference>
<evidence type="ECO:0000256" key="1">
    <source>
        <dbReference type="ARBA" id="ARBA00005023"/>
    </source>
</evidence>